<keyword evidence="3" id="KW-1185">Reference proteome</keyword>
<name>D2W4N6_NAEGR</name>
<dbReference type="RefSeq" id="XP_002668712.1">
    <property type="nucleotide sequence ID" value="XM_002668666.1"/>
</dbReference>
<feature type="compositionally biased region" description="Low complexity" evidence="1">
    <location>
        <begin position="33"/>
        <end position="44"/>
    </location>
</feature>
<dbReference type="GeneID" id="8860815"/>
<organism evidence="3">
    <name type="scientific">Naegleria gruberi</name>
    <name type="common">Amoeba</name>
    <dbReference type="NCBI Taxonomy" id="5762"/>
    <lineage>
        <taxon>Eukaryota</taxon>
        <taxon>Discoba</taxon>
        <taxon>Heterolobosea</taxon>
        <taxon>Tetramitia</taxon>
        <taxon>Eutetramitia</taxon>
        <taxon>Vahlkampfiidae</taxon>
        <taxon>Naegleria</taxon>
    </lineage>
</organism>
<dbReference type="EMBL" id="GG738970">
    <property type="protein sequence ID" value="EFC35968.1"/>
    <property type="molecule type" value="Genomic_DNA"/>
</dbReference>
<evidence type="ECO:0000313" key="3">
    <source>
        <dbReference type="Proteomes" id="UP000006671"/>
    </source>
</evidence>
<dbReference type="KEGG" id="ngr:NAEGRDRAFT_54647"/>
<dbReference type="Proteomes" id="UP000006671">
    <property type="component" value="Unassembled WGS sequence"/>
</dbReference>
<dbReference type="VEuPathDB" id="AmoebaDB:NAEGRDRAFT_54647"/>
<reference evidence="2 3" key="1">
    <citation type="journal article" date="2010" name="Cell">
        <title>The genome of Naegleria gruberi illuminates early eukaryotic versatility.</title>
        <authorList>
            <person name="Fritz-Laylin L.K."/>
            <person name="Prochnik S.E."/>
            <person name="Ginger M.L."/>
            <person name="Dacks J.B."/>
            <person name="Carpenter M.L."/>
            <person name="Field M.C."/>
            <person name="Kuo A."/>
            <person name="Paredez A."/>
            <person name="Chapman J."/>
            <person name="Pham J."/>
            <person name="Shu S."/>
            <person name="Neupane R."/>
            <person name="Cipriano M."/>
            <person name="Mancuso J."/>
            <person name="Tu H."/>
            <person name="Salamov A."/>
            <person name="Lindquist E."/>
            <person name="Shapiro H."/>
            <person name="Lucas S."/>
            <person name="Grigoriev I.V."/>
            <person name="Cande W.Z."/>
            <person name="Fulton C."/>
            <person name="Rokhsar D.S."/>
            <person name="Dawson S.C."/>
        </authorList>
    </citation>
    <scope>NUCLEOTIDE SEQUENCE [LARGE SCALE GENOMIC DNA]</scope>
    <source>
        <strain evidence="2 3">NEG-M</strain>
    </source>
</reference>
<gene>
    <name evidence="2" type="ORF">NAEGRDRAFT_54647</name>
</gene>
<feature type="region of interest" description="Disordered" evidence="1">
    <location>
        <begin position="1"/>
        <end position="75"/>
    </location>
</feature>
<evidence type="ECO:0000313" key="2">
    <source>
        <dbReference type="EMBL" id="EFC35968.1"/>
    </source>
</evidence>
<evidence type="ECO:0000256" key="1">
    <source>
        <dbReference type="SAM" id="MobiDB-lite"/>
    </source>
</evidence>
<feature type="compositionally biased region" description="Polar residues" evidence="1">
    <location>
        <begin position="51"/>
        <end position="69"/>
    </location>
</feature>
<proteinExistence type="predicted"/>
<protein>
    <submittedName>
        <fullName evidence="2">Predicted protein</fullName>
    </submittedName>
</protein>
<accession>D2W4N6</accession>
<dbReference type="AlphaFoldDB" id="D2W4N6"/>
<dbReference type="InParanoid" id="D2W4N6"/>
<sequence length="270" mass="29697">MSGNNKKGTPQRKQHAVSSPSHPKQRVEVFSPSDSSSSATDTTARIYADGDSTTTYQQSQDRIANPENQNSGLVSSGAAALANALNLKQSDSNNNFGTGKRERDSEGISLKEYLRDCYQSITGESINDELSSDDIFELILSTSNEQYSADSEFKNRMAFLQRVFREEVDAPVPDVYGGKEFRSKGYPLLLAQSHIIVQVCKRLRNVSMTKVAPSGSEYEEQTTPSVVAIKEPLNPKTQPRTCCTGIIRVNTKKRDSGKASLTESVSNKKR</sequence>